<gene>
    <name evidence="2" type="ORF">GTGU_01812</name>
</gene>
<proteinExistence type="predicted"/>
<evidence type="ECO:0000313" key="3">
    <source>
        <dbReference type="Proteomes" id="UP000028630"/>
    </source>
</evidence>
<sequence length="79" mass="8530">MLQRALGSGWGMLIPGGIIAALGFADLSAETWRGLIVVGLLLTSSMIWHHKLRHYVLLPSCVALIGGMMLIMLNMKLLG</sequence>
<accession>A0A085AB34</accession>
<dbReference type="AlphaFoldDB" id="A0A085AB34"/>
<comment type="caution">
    <text evidence="2">The sequence shown here is derived from an EMBL/GenBank/DDBJ whole genome shotgun (WGS) entry which is preliminary data.</text>
</comment>
<feature type="transmembrane region" description="Helical" evidence="1">
    <location>
        <begin position="7"/>
        <end position="25"/>
    </location>
</feature>
<keyword evidence="1" id="KW-0472">Membrane</keyword>
<dbReference type="EMBL" id="JMTB01000062">
    <property type="protein sequence ID" value="KFC07429.1"/>
    <property type="molecule type" value="Genomic_DNA"/>
</dbReference>
<dbReference type="eggNOG" id="ENOG5032RSY">
    <property type="taxonomic scope" value="Bacteria"/>
</dbReference>
<dbReference type="Pfam" id="PF07256">
    <property type="entry name" value="DUF1435"/>
    <property type="match status" value="1"/>
</dbReference>
<feature type="transmembrane region" description="Helical" evidence="1">
    <location>
        <begin position="31"/>
        <end position="48"/>
    </location>
</feature>
<dbReference type="Proteomes" id="UP000028630">
    <property type="component" value="Unassembled WGS sequence"/>
</dbReference>
<dbReference type="OrthoDB" id="6540321at2"/>
<protein>
    <submittedName>
        <fullName evidence="2">Putative inner membrane protein</fullName>
    </submittedName>
</protein>
<organism evidence="2 3">
    <name type="scientific">Trabulsiella guamensis ATCC 49490</name>
    <dbReference type="NCBI Taxonomy" id="1005994"/>
    <lineage>
        <taxon>Bacteria</taxon>
        <taxon>Pseudomonadati</taxon>
        <taxon>Pseudomonadota</taxon>
        <taxon>Gammaproteobacteria</taxon>
        <taxon>Enterobacterales</taxon>
        <taxon>Enterobacteriaceae</taxon>
        <taxon>Trabulsiella</taxon>
    </lineage>
</organism>
<evidence type="ECO:0000313" key="2">
    <source>
        <dbReference type="EMBL" id="KFC07429.1"/>
    </source>
</evidence>
<evidence type="ECO:0000256" key="1">
    <source>
        <dbReference type="SAM" id="Phobius"/>
    </source>
</evidence>
<dbReference type="InterPro" id="IPR009885">
    <property type="entry name" value="DUF1435"/>
</dbReference>
<feature type="transmembrane region" description="Helical" evidence="1">
    <location>
        <begin position="55"/>
        <end position="73"/>
    </location>
</feature>
<keyword evidence="1" id="KW-0812">Transmembrane</keyword>
<keyword evidence="3" id="KW-1185">Reference proteome</keyword>
<keyword evidence="1" id="KW-1133">Transmembrane helix</keyword>
<name>A0A085AB34_9ENTR</name>
<reference evidence="3" key="1">
    <citation type="submission" date="2014-05" db="EMBL/GenBank/DDBJ databases">
        <title>ATOL: Assembling a taxonomically balanced genome-scale reconstruction of the evolutionary history of the Enterobacteriaceae.</title>
        <authorList>
            <person name="Plunkett G. III"/>
            <person name="Neeno-Eckwall E.C."/>
            <person name="Glasner J.D."/>
            <person name="Perna N.T."/>
        </authorList>
    </citation>
    <scope>NUCLEOTIDE SEQUENCE [LARGE SCALE GENOMIC DNA]</scope>
    <source>
        <strain evidence="3">ATCC 49490</strain>
    </source>
</reference>
<dbReference type="RefSeq" id="WP_038156033.1">
    <property type="nucleotide sequence ID" value="NZ_JMTB01000062.1"/>
</dbReference>